<dbReference type="AlphaFoldDB" id="A0A844YUV8"/>
<dbReference type="EMBL" id="WTYV01000001">
    <property type="protein sequence ID" value="MXO70806.1"/>
    <property type="molecule type" value="Genomic_DNA"/>
</dbReference>
<name>A0A844YUV8_9SPHN</name>
<proteinExistence type="predicted"/>
<evidence type="ECO:0000313" key="2">
    <source>
        <dbReference type="Proteomes" id="UP000466966"/>
    </source>
</evidence>
<dbReference type="OrthoDB" id="7909078at2"/>
<evidence type="ECO:0000313" key="1">
    <source>
        <dbReference type="EMBL" id="MXO70806.1"/>
    </source>
</evidence>
<gene>
    <name evidence="1" type="ORF">GRI99_04055</name>
</gene>
<accession>A0A844YUV8</accession>
<organism evidence="1 2">
    <name type="scientific">Alteraurantiacibacter buctensis</name>
    <dbReference type="NCBI Taxonomy" id="1503981"/>
    <lineage>
        <taxon>Bacteria</taxon>
        <taxon>Pseudomonadati</taxon>
        <taxon>Pseudomonadota</taxon>
        <taxon>Alphaproteobacteria</taxon>
        <taxon>Sphingomonadales</taxon>
        <taxon>Erythrobacteraceae</taxon>
        <taxon>Alteraurantiacibacter</taxon>
    </lineage>
</organism>
<comment type="caution">
    <text evidence="1">The sequence shown here is derived from an EMBL/GenBank/DDBJ whole genome shotgun (WGS) entry which is preliminary data.</text>
</comment>
<sequence length="175" mass="18750">MTTLPDSAFPDGIEPRHTRPGAMGWRFLPLLLLGALLALALSGALGGRPNPVVTARSPAVDLAFKAPTILRNGEFFEMRVTATARRPIARPVLAVSATYLHDLTINSFIPAASKEGFEDGMFVFEFEPLPAGKALEIKLDGQVNPPLVGVNAGTLQLRDGDRALATLRSQLRVLP</sequence>
<reference evidence="1 2" key="1">
    <citation type="submission" date="2019-12" db="EMBL/GenBank/DDBJ databases">
        <title>Genomic-based taxomic classification of the family Erythrobacteraceae.</title>
        <authorList>
            <person name="Xu L."/>
        </authorList>
    </citation>
    <scope>NUCLEOTIDE SEQUENCE [LARGE SCALE GENOMIC DNA]</scope>
    <source>
        <strain evidence="1 2">M0322</strain>
    </source>
</reference>
<protein>
    <submittedName>
        <fullName evidence="1">Uncharacterized protein</fullName>
    </submittedName>
</protein>
<dbReference type="RefSeq" id="WP_160770677.1">
    <property type="nucleotide sequence ID" value="NZ_WTYV01000001.1"/>
</dbReference>
<keyword evidence="2" id="KW-1185">Reference proteome</keyword>
<dbReference type="Proteomes" id="UP000466966">
    <property type="component" value="Unassembled WGS sequence"/>
</dbReference>